<proteinExistence type="predicted"/>
<organism evidence="1 2">
    <name type="scientific">Delitschia confertaspora ATCC 74209</name>
    <dbReference type="NCBI Taxonomy" id="1513339"/>
    <lineage>
        <taxon>Eukaryota</taxon>
        <taxon>Fungi</taxon>
        <taxon>Dikarya</taxon>
        <taxon>Ascomycota</taxon>
        <taxon>Pezizomycotina</taxon>
        <taxon>Dothideomycetes</taxon>
        <taxon>Pleosporomycetidae</taxon>
        <taxon>Pleosporales</taxon>
        <taxon>Delitschiaceae</taxon>
        <taxon>Delitschia</taxon>
    </lineage>
</organism>
<comment type="caution">
    <text evidence="1">The sequence shown here is derived from an EMBL/GenBank/DDBJ whole genome shotgun (WGS) entry which is preliminary data.</text>
</comment>
<name>A0A9P4JMV2_9PLEO</name>
<sequence>MREERKKTLNLLFSGSVISCDDAIRETVTRGSTQLINTCANANNNENNFFEKGKLFPNTNLVCADTPLSISSQLQ</sequence>
<accession>A0A9P4JMV2</accession>
<dbReference type="PROSITE" id="PS51257">
    <property type="entry name" value="PROKAR_LIPOPROTEIN"/>
    <property type="match status" value="1"/>
</dbReference>
<dbReference type="EMBL" id="ML994079">
    <property type="protein sequence ID" value="KAF2199378.1"/>
    <property type="molecule type" value="Genomic_DNA"/>
</dbReference>
<dbReference type="AlphaFoldDB" id="A0A9P4JMV2"/>
<gene>
    <name evidence="1" type="ORF">GQ43DRAFT_442522</name>
</gene>
<protein>
    <submittedName>
        <fullName evidence="1">Uncharacterized protein</fullName>
    </submittedName>
</protein>
<keyword evidence="2" id="KW-1185">Reference proteome</keyword>
<dbReference type="Proteomes" id="UP000799536">
    <property type="component" value="Unassembled WGS sequence"/>
</dbReference>
<evidence type="ECO:0000313" key="1">
    <source>
        <dbReference type="EMBL" id="KAF2199378.1"/>
    </source>
</evidence>
<evidence type="ECO:0000313" key="2">
    <source>
        <dbReference type="Proteomes" id="UP000799536"/>
    </source>
</evidence>
<reference evidence="1" key="1">
    <citation type="journal article" date="2020" name="Stud. Mycol.">
        <title>101 Dothideomycetes genomes: a test case for predicting lifestyles and emergence of pathogens.</title>
        <authorList>
            <person name="Haridas S."/>
            <person name="Albert R."/>
            <person name="Binder M."/>
            <person name="Bloem J."/>
            <person name="Labutti K."/>
            <person name="Salamov A."/>
            <person name="Andreopoulos B."/>
            <person name="Baker S."/>
            <person name="Barry K."/>
            <person name="Bills G."/>
            <person name="Bluhm B."/>
            <person name="Cannon C."/>
            <person name="Castanera R."/>
            <person name="Culley D."/>
            <person name="Daum C."/>
            <person name="Ezra D."/>
            <person name="Gonzalez J."/>
            <person name="Henrissat B."/>
            <person name="Kuo A."/>
            <person name="Liang C."/>
            <person name="Lipzen A."/>
            <person name="Lutzoni F."/>
            <person name="Magnuson J."/>
            <person name="Mondo S."/>
            <person name="Nolan M."/>
            <person name="Ohm R."/>
            <person name="Pangilinan J."/>
            <person name="Park H.-J."/>
            <person name="Ramirez L."/>
            <person name="Alfaro M."/>
            <person name="Sun H."/>
            <person name="Tritt A."/>
            <person name="Yoshinaga Y."/>
            <person name="Zwiers L.-H."/>
            <person name="Turgeon B."/>
            <person name="Goodwin S."/>
            <person name="Spatafora J."/>
            <person name="Crous P."/>
            <person name="Grigoriev I."/>
        </authorList>
    </citation>
    <scope>NUCLEOTIDE SEQUENCE</scope>
    <source>
        <strain evidence="1">ATCC 74209</strain>
    </source>
</reference>